<dbReference type="RefSeq" id="WP_016858128.1">
    <property type="nucleotide sequence ID" value="NZ_CP016303.1"/>
</dbReference>
<protein>
    <submittedName>
        <fullName evidence="1">Phage tail protein I</fullName>
    </submittedName>
</protein>
<proteinExistence type="predicted"/>
<accession>A0A249DWE7</accession>
<dbReference type="Proteomes" id="UP000216438">
    <property type="component" value="Chromosome"/>
</dbReference>
<evidence type="ECO:0000313" key="1">
    <source>
        <dbReference type="EMBL" id="ASX25868.1"/>
    </source>
</evidence>
<dbReference type="Pfam" id="PF09684">
    <property type="entry name" value="Tail_P2_I"/>
    <property type="match status" value="1"/>
</dbReference>
<name>A0A249DWE7_9ENTR</name>
<dbReference type="EMBL" id="CP016303">
    <property type="protein sequence ID" value="ASX25868.1"/>
    <property type="molecule type" value="Genomic_DNA"/>
</dbReference>
<gene>
    <name evidence="1" type="ORF">BA171_01605</name>
</gene>
<evidence type="ECO:0000313" key="2">
    <source>
        <dbReference type="Proteomes" id="UP000216438"/>
    </source>
</evidence>
<dbReference type="NCBIfam" id="TIGR01634">
    <property type="entry name" value="tail_P2_I"/>
    <property type="match status" value="1"/>
</dbReference>
<organism evidence="1 2">
    <name type="scientific">Candidatus Hamiltonella defensa</name>
    <name type="common">Bemisia tabaci</name>
    <dbReference type="NCBI Taxonomy" id="672795"/>
    <lineage>
        <taxon>Bacteria</taxon>
        <taxon>Pseudomonadati</taxon>
        <taxon>Pseudomonadota</taxon>
        <taxon>Gammaproteobacteria</taxon>
        <taxon>Enterobacterales</taxon>
        <taxon>Enterobacteriaceae</taxon>
        <taxon>aphid secondary symbionts</taxon>
        <taxon>Candidatus Williamhamiltonella</taxon>
    </lineage>
</organism>
<reference evidence="1 2" key="2">
    <citation type="submission" date="2017-09" db="EMBL/GenBank/DDBJ databases">
        <title>The genome of whitefly Bemisia tabaci, a global crop pest, provides novel insights into virus transmission, host adaptation and insecticide resistance.</title>
        <authorList>
            <person name="Kaur N."/>
            <person name="Kliot A."/>
            <person name="Pinheiro P.V."/>
            <person name="Luan J."/>
            <person name="Zheng Y."/>
            <person name="Liu W."/>
            <person name="Sun H."/>
            <person name="Yang X."/>
            <person name="Xu Y."/>
            <person name="Luo Y."/>
            <person name="Kruse A."/>
            <person name="Fisher T.W."/>
            <person name="Nelson D.R."/>
            <person name="Elimelech M."/>
            <person name="MacCoss M."/>
            <person name="Johnson R."/>
            <person name="Cohen E."/>
            <person name="Hunter W.B."/>
            <person name="Brown J.K."/>
            <person name="Jander G."/>
            <person name="Cilia M."/>
            <person name="Douglas A.E."/>
            <person name="Ghanim M."/>
            <person name="Simmons A.M."/>
            <person name="Wintermantel W.M."/>
            <person name="Ling K.-S."/>
            <person name="Fei Z."/>
        </authorList>
    </citation>
    <scope>NUCLEOTIDE SEQUENCE [LARGE SCALE GENOMIC DNA]</scope>
    <source>
        <strain evidence="1 2">MEAM1</strain>
    </source>
</reference>
<dbReference type="InterPro" id="IPR006521">
    <property type="entry name" value="Tail_protein_I"/>
</dbReference>
<dbReference type="AlphaFoldDB" id="A0A249DWE7"/>
<reference evidence="2" key="1">
    <citation type="submission" date="2016-06" db="EMBL/GenBank/DDBJ databases">
        <authorList>
            <person name="Chen W."/>
            <person name="Hasegawa D.K."/>
        </authorList>
    </citation>
    <scope>NUCLEOTIDE SEQUENCE [LARGE SCALE GENOMIC DNA]</scope>
    <source>
        <strain evidence="2">MEAM1</strain>
    </source>
</reference>
<sequence>MRETLLPPNATQEERHIEAATARLGKIPIEISRLWNPETCPADLLPWLAWALSVDQWDSDWDERTQRAVIEQSAKTHRYKGTLSSIRSLLRGLGFGEVTVIEGLGREKPVSGVPELWACYRILFQRLVTTAEAKMLKKSLKAWAPARCHLVSLEYPPFHYDFSQQALYNGQYSYGSHA</sequence>
<dbReference type="OrthoDB" id="90759at2"/>